<dbReference type="GO" id="GO:0005634">
    <property type="term" value="C:nucleus"/>
    <property type="evidence" value="ECO:0007669"/>
    <property type="project" value="TreeGrafter"/>
</dbReference>
<evidence type="ECO:0000259" key="3">
    <source>
        <dbReference type="PROSITE" id="PS51192"/>
    </source>
</evidence>
<dbReference type="InterPro" id="IPR001650">
    <property type="entry name" value="Helicase_C-like"/>
</dbReference>
<dbReference type="Proteomes" id="UP000187209">
    <property type="component" value="Unassembled WGS sequence"/>
</dbReference>
<feature type="compositionally biased region" description="Basic and acidic residues" evidence="2">
    <location>
        <begin position="96"/>
        <end position="121"/>
    </location>
</feature>
<dbReference type="InterPro" id="IPR038718">
    <property type="entry name" value="SNF2-like_sf"/>
</dbReference>
<evidence type="ECO:0000313" key="6">
    <source>
        <dbReference type="Proteomes" id="UP000187209"/>
    </source>
</evidence>
<dbReference type="CDD" id="cd18004">
    <property type="entry name" value="DEXHc_RAD54"/>
    <property type="match status" value="1"/>
</dbReference>
<name>A0A1R2BUA6_9CILI</name>
<comment type="caution">
    <text evidence="5">The sequence shown here is derived from an EMBL/GenBank/DDBJ whole genome shotgun (WGS) entry which is preliminary data.</text>
</comment>
<dbReference type="Gene3D" id="3.40.50.10810">
    <property type="entry name" value="Tandem AAA-ATPase domain"/>
    <property type="match status" value="1"/>
</dbReference>
<dbReference type="AlphaFoldDB" id="A0A1R2BUA6"/>
<evidence type="ECO:0000259" key="4">
    <source>
        <dbReference type="PROSITE" id="PS51194"/>
    </source>
</evidence>
<dbReference type="EMBL" id="MPUH01000428">
    <property type="protein sequence ID" value="OMJ80340.1"/>
    <property type="molecule type" value="Genomic_DNA"/>
</dbReference>
<gene>
    <name evidence="5" type="ORF">SteCoe_19439</name>
</gene>
<dbReference type="SMART" id="SM00490">
    <property type="entry name" value="HELICc"/>
    <property type="match status" value="1"/>
</dbReference>
<dbReference type="Gene3D" id="1.20.120.850">
    <property type="entry name" value="SWI2/SNF2 ATPases, N-terminal domain"/>
    <property type="match status" value="1"/>
</dbReference>
<dbReference type="PANTHER" id="PTHR45629">
    <property type="entry name" value="SNF2/RAD54 FAMILY MEMBER"/>
    <property type="match status" value="1"/>
</dbReference>
<keyword evidence="6" id="KW-1185">Reference proteome</keyword>
<feature type="domain" description="Helicase C-terminal" evidence="4">
    <location>
        <begin position="752"/>
        <end position="911"/>
    </location>
</feature>
<dbReference type="InterPro" id="IPR014001">
    <property type="entry name" value="Helicase_ATP-bd"/>
</dbReference>
<dbReference type="SUPFAM" id="SSF52540">
    <property type="entry name" value="P-loop containing nucleoside triphosphate hydrolases"/>
    <property type="match status" value="2"/>
</dbReference>
<keyword evidence="1" id="KW-0378">Hydrolase</keyword>
<dbReference type="GO" id="GO:0015616">
    <property type="term" value="F:DNA translocase activity"/>
    <property type="evidence" value="ECO:0007669"/>
    <property type="project" value="TreeGrafter"/>
</dbReference>
<dbReference type="InterPro" id="IPR000330">
    <property type="entry name" value="SNF2_N"/>
</dbReference>
<protein>
    <recommendedName>
        <fullName evidence="7">DNA repair and recombination protein RAD54B</fullName>
    </recommendedName>
</protein>
<dbReference type="GO" id="GO:0016787">
    <property type="term" value="F:hydrolase activity"/>
    <property type="evidence" value="ECO:0007669"/>
    <property type="project" value="UniProtKB-KW"/>
</dbReference>
<evidence type="ECO:0008006" key="7">
    <source>
        <dbReference type="Google" id="ProtNLM"/>
    </source>
</evidence>
<dbReference type="OrthoDB" id="413460at2759"/>
<evidence type="ECO:0000256" key="1">
    <source>
        <dbReference type="ARBA" id="ARBA00022801"/>
    </source>
</evidence>
<accession>A0A1R2BUA6</accession>
<dbReference type="CDD" id="cd18793">
    <property type="entry name" value="SF2_C_SNF"/>
    <property type="match status" value="1"/>
</dbReference>
<dbReference type="InterPro" id="IPR049730">
    <property type="entry name" value="SNF2/RAD54-like_C"/>
</dbReference>
<dbReference type="Gene3D" id="3.40.50.300">
    <property type="entry name" value="P-loop containing nucleotide triphosphate hydrolases"/>
    <property type="match status" value="1"/>
</dbReference>
<dbReference type="GO" id="GO:0007131">
    <property type="term" value="P:reciprocal meiotic recombination"/>
    <property type="evidence" value="ECO:0007669"/>
    <property type="project" value="TreeGrafter"/>
</dbReference>
<sequence length="994" mass="112837">MNYIKGGTSENKLTSKFKPPFSNQPSNFRPGKLMSLMCNPMNQILKKNNDFSKPANLLDFPIENTPDIKLNPKEDNQISDNEKTLWKNHEDKDSLYKNNTDEVRGNEDKEQKGFKNIEDGTKNALHKSFKPPFSKICNEVHEKKGLQDALKPAIPIIKSENLEKNNLNTLKDPNPNENTDLPNNLVCFDKDNTISTSCKLPNPPNSNNFQSSDLQLPIKNQENKPNETTTVIEKSEHQHDENKLPIPPLVPKKKLTSFVFHPLNPNIKTNPPAQTEDKTLNEIYYEVIYSHKHKKKGKSEDGVLVLSLKKMLLIDTTGKQISETPNNLRAKCFRDGEEIDIGTRKVIVQKKIPRLEYISGRCFIAQTVQPVEIPKVYKPIVKEVIVPDGAFVIDEEQKVYVEPFLAEKLRPHQKEGVQFMYDCIAGKRKEGYFGCILADSMGLGKTLQAITLLYTILRKDATYPTFASKGIIVSPATLVDNWRDEVLKWLGPYKMSPIVCSGSGKQKKNLLTIFESGPSPLLIISYESFVKYSKTMKNICNVIICDEGHLLKNCVTQKNCAISMMNCKRRILLTGTPLQNYLSEFYACVTLVNPGILGDPTTFNRLYADPILRAQEPNANNTIRDLAWGRSEELWRVTAQFILRRTGSILESVLPPRNEFLVFCKCLPLQRDVYSALLSSRLFSLALEGGSAANALALTSILRKLVNHPDLVYLSKYSNPEIEASVKKTLKFFPADYIKDVDRTKHSTKLKFFDIIMTQCIEKNEKLVVVSCYTKTLDLIEQHCRYKEYGFLRLDGSTLTKNRMQLVTSFNNSPNPLAFLLSTKAGGCGLNLIGANRLILYDPDWNPSSDKQAMGRIWRDGQKKSVFIYRLFLSGTIEEKIYQRQTAKENLSSTVVDAKKAVSKFSKEDLKEIFSLTNFCTSIENGDCSTEEESLLGLMKDFIDLHKKVKADWETVKMEKLDFTEAQQENVETEKCIELTKSSAKKKSQKEKNN</sequence>
<dbReference type="Pfam" id="PF00176">
    <property type="entry name" value="SNF2-rel_dom"/>
    <property type="match status" value="1"/>
</dbReference>
<evidence type="ECO:0000313" key="5">
    <source>
        <dbReference type="EMBL" id="OMJ80340.1"/>
    </source>
</evidence>
<dbReference type="PANTHER" id="PTHR45629:SF7">
    <property type="entry name" value="DNA EXCISION REPAIR PROTEIN ERCC-6-RELATED"/>
    <property type="match status" value="1"/>
</dbReference>
<dbReference type="Pfam" id="PF00271">
    <property type="entry name" value="Helicase_C"/>
    <property type="match status" value="1"/>
</dbReference>
<dbReference type="GO" id="GO:0000724">
    <property type="term" value="P:double-strand break repair via homologous recombination"/>
    <property type="evidence" value="ECO:0007669"/>
    <property type="project" value="TreeGrafter"/>
</dbReference>
<evidence type="ECO:0000256" key="2">
    <source>
        <dbReference type="SAM" id="MobiDB-lite"/>
    </source>
</evidence>
<feature type="region of interest" description="Disordered" evidence="2">
    <location>
        <begin position="96"/>
        <end position="122"/>
    </location>
</feature>
<dbReference type="SMART" id="SM00487">
    <property type="entry name" value="DEXDc"/>
    <property type="match status" value="1"/>
</dbReference>
<feature type="domain" description="Helicase ATP-binding" evidence="3">
    <location>
        <begin position="426"/>
        <end position="595"/>
    </location>
</feature>
<dbReference type="PROSITE" id="PS51194">
    <property type="entry name" value="HELICASE_CTER"/>
    <property type="match status" value="1"/>
</dbReference>
<proteinExistence type="predicted"/>
<dbReference type="InterPro" id="IPR027417">
    <property type="entry name" value="P-loop_NTPase"/>
</dbReference>
<organism evidence="5 6">
    <name type="scientific">Stentor coeruleus</name>
    <dbReference type="NCBI Taxonomy" id="5963"/>
    <lineage>
        <taxon>Eukaryota</taxon>
        <taxon>Sar</taxon>
        <taxon>Alveolata</taxon>
        <taxon>Ciliophora</taxon>
        <taxon>Postciliodesmatophora</taxon>
        <taxon>Heterotrichea</taxon>
        <taxon>Heterotrichida</taxon>
        <taxon>Stentoridae</taxon>
        <taxon>Stentor</taxon>
    </lineage>
</organism>
<feature type="region of interest" description="Disordered" evidence="2">
    <location>
        <begin position="1"/>
        <end position="26"/>
    </location>
</feature>
<dbReference type="GO" id="GO:0005524">
    <property type="term" value="F:ATP binding"/>
    <property type="evidence" value="ECO:0007669"/>
    <property type="project" value="InterPro"/>
</dbReference>
<dbReference type="InterPro" id="IPR050496">
    <property type="entry name" value="SNF2_RAD54_helicase_repair"/>
</dbReference>
<dbReference type="PROSITE" id="PS51192">
    <property type="entry name" value="HELICASE_ATP_BIND_1"/>
    <property type="match status" value="1"/>
</dbReference>
<reference evidence="5 6" key="1">
    <citation type="submission" date="2016-11" db="EMBL/GenBank/DDBJ databases">
        <title>The macronuclear genome of Stentor coeruleus: a giant cell with tiny introns.</title>
        <authorList>
            <person name="Slabodnick M."/>
            <person name="Ruby J.G."/>
            <person name="Reiff S.B."/>
            <person name="Swart E.C."/>
            <person name="Gosai S."/>
            <person name="Prabakaran S."/>
            <person name="Witkowska E."/>
            <person name="Larue G.E."/>
            <person name="Fisher S."/>
            <person name="Freeman R.M."/>
            <person name="Gunawardena J."/>
            <person name="Chu W."/>
            <person name="Stover N.A."/>
            <person name="Gregory B.D."/>
            <person name="Nowacki M."/>
            <person name="Derisi J."/>
            <person name="Roy S.W."/>
            <person name="Marshall W.F."/>
            <person name="Sood P."/>
        </authorList>
    </citation>
    <scope>NUCLEOTIDE SEQUENCE [LARGE SCALE GENOMIC DNA]</scope>
    <source>
        <strain evidence="5">WM001</strain>
    </source>
</reference>